<dbReference type="EMBL" id="CAJHNH020004502">
    <property type="protein sequence ID" value="CAG5131163.1"/>
    <property type="molecule type" value="Genomic_DNA"/>
</dbReference>
<keyword evidence="3" id="KW-1185">Reference proteome</keyword>
<organism evidence="2 3">
    <name type="scientific">Candidula unifasciata</name>
    <dbReference type="NCBI Taxonomy" id="100452"/>
    <lineage>
        <taxon>Eukaryota</taxon>
        <taxon>Metazoa</taxon>
        <taxon>Spiralia</taxon>
        <taxon>Lophotrochozoa</taxon>
        <taxon>Mollusca</taxon>
        <taxon>Gastropoda</taxon>
        <taxon>Heterobranchia</taxon>
        <taxon>Euthyneura</taxon>
        <taxon>Panpulmonata</taxon>
        <taxon>Eupulmonata</taxon>
        <taxon>Stylommatophora</taxon>
        <taxon>Helicina</taxon>
        <taxon>Helicoidea</taxon>
        <taxon>Geomitridae</taxon>
        <taxon>Candidula</taxon>
    </lineage>
</organism>
<feature type="compositionally biased region" description="Polar residues" evidence="1">
    <location>
        <begin position="1"/>
        <end position="19"/>
    </location>
</feature>
<sequence>RNSQEAQSGVDLSSATYSDTEMALPSDRETGLQDYPLSSVIDTDVLGNNVDTDESLCPSGWSHYRNLCVFKPMTIVAMCSFFNSVEFHGLCIKHAGIKAVYNRDLEVAHHKEKRICCCANFKARGNRYGC</sequence>
<feature type="region of interest" description="Disordered" evidence="1">
    <location>
        <begin position="1"/>
        <end position="33"/>
    </location>
</feature>
<proteinExistence type="predicted"/>
<comment type="caution">
    <text evidence="2">The sequence shown here is derived from an EMBL/GenBank/DDBJ whole genome shotgun (WGS) entry which is preliminary data.</text>
</comment>
<dbReference type="AlphaFoldDB" id="A0A8S3ZNQ0"/>
<dbReference type="OrthoDB" id="6084090at2759"/>
<reference evidence="2" key="1">
    <citation type="submission" date="2021-04" db="EMBL/GenBank/DDBJ databases">
        <authorList>
            <consortium name="Molecular Ecology Group"/>
        </authorList>
    </citation>
    <scope>NUCLEOTIDE SEQUENCE</scope>
</reference>
<evidence type="ECO:0000256" key="1">
    <source>
        <dbReference type="SAM" id="MobiDB-lite"/>
    </source>
</evidence>
<name>A0A8S3ZNQ0_9EUPU</name>
<dbReference type="Proteomes" id="UP000678393">
    <property type="component" value="Unassembled WGS sequence"/>
</dbReference>
<feature type="non-terminal residue" evidence="2">
    <location>
        <position position="1"/>
    </location>
</feature>
<accession>A0A8S3ZNQ0</accession>
<evidence type="ECO:0000313" key="2">
    <source>
        <dbReference type="EMBL" id="CAG5131163.1"/>
    </source>
</evidence>
<gene>
    <name evidence="2" type="ORF">CUNI_LOCUS16721</name>
</gene>
<evidence type="ECO:0000313" key="3">
    <source>
        <dbReference type="Proteomes" id="UP000678393"/>
    </source>
</evidence>
<protein>
    <submittedName>
        <fullName evidence="2">Uncharacterized protein</fullName>
    </submittedName>
</protein>